<dbReference type="Gene3D" id="3.40.50.1110">
    <property type="entry name" value="SGNH hydrolase"/>
    <property type="match status" value="1"/>
</dbReference>
<dbReference type="GO" id="GO:0004622">
    <property type="term" value="F:phosphatidylcholine lysophospholipase activity"/>
    <property type="evidence" value="ECO:0007669"/>
    <property type="project" value="TreeGrafter"/>
</dbReference>
<dbReference type="AlphaFoldDB" id="A0A926HYF0"/>
<evidence type="ECO:0000313" key="3">
    <source>
        <dbReference type="Proteomes" id="UP000611762"/>
    </source>
</evidence>
<dbReference type="PANTHER" id="PTHR30383">
    <property type="entry name" value="THIOESTERASE 1/PROTEASE 1/LYSOPHOSPHOLIPASE L1"/>
    <property type="match status" value="1"/>
</dbReference>
<dbReference type="SUPFAM" id="SSF52266">
    <property type="entry name" value="SGNH hydrolase"/>
    <property type="match status" value="1"/>
</dbReference>
<protein>
    <submittedName>
        <fullName evidence="2">SGNH/GDSL hydrolase family protein</fullName>
    </submittedName>
</protein>
<dbReference type="PANTHER" id="PTHR30383:SF5">
    <property type="entry name" value="SGNH HYDROLASE-TYPE ESTERASE DOMAIN-CONTAINING PROTEIN"/>
    <property type="match status" value="1"/>
</dbReference>
<dbReference type="CDD" id="cd01834">
    <property type="entry name" value="SGNH_hydrolase_like_2"/>
    <property type="match status" value="1"/>
</dbReference>
<accession>A0A926HYF0</accession>
<name>A0A926HYF0_9FIRM</name>
<dbReference type="EMBL" id="JACRSU010000001">
    <property type="protein sequence ID" value="MBC8540333.1"/>
    <property type="molecule type" value="Genomic_DNA"/>
</dbReference>
<dbReference type="Pfam" id="PF13472">
    <property type="entry name" value="Lipase_GDSL_2"/>
    <property type="match status" value="1"/>
</dbReference>
<dbReference type="InterPro" id="IPR036514">
    <property type="entry name" value="SGNH_hydro_sf"/>
</dbReference>
<keyword evidence="2" id="KW-0378">Hydrolase</keyword>
<proteinExistence type="predicted"/>
<evidence type="ECO:0000313" key="2">
    <source>
        <dbReference type="EMBL" id="MBC8540333.1"/>
    </source>
</evidence>
<dbReference type="RefSeq" id="WP_249311443.1">
    <property type="nucleotide sequence ID" value="NZ_JACRSU010000001.1"/>
</dbReference>
<keyword evidence="3" id="KW-1185">Reference proteome</keyword>
<gene>
    <name evidence="2" type="ORF">H8698_05015</name>
</gene>
<feature type="domain" description="SGNH hydrolase-type esterase" evidence="1">
    <location>
        <begin position="7"/>
        <end position="203"/>
    </location>
</feature>
<evidence type="ECO:0000259" key="1">
    <source>
        <dbReference type="Pfam" id="PF13472"/>
    </source>
</evidence>
<comment type="caution">
    <text evidence="2">The sequence shown here is derived from an EMBL/GenBank/DDBJ whole genome shotgun (WGS) entry which is preliminary data.</text>
</comment>
<reference evidence="2" key="1">
    <citation type="submission" date="2020-08" db="EMBL/GenBank/DDBJ databases">
        <title>Genome public.</title>
        <authorList>
            <person name="Liu C."/>
            <person name="Sun Q."/>
        </authorList>
    </citation>
    <scope>NUCLEOTIDE SEQUENCE</scope>
    <source>
        <strain evidence="2">H8</strain>
    </source>
</reference>
<sequence>MNILFQGDSVTDAGRGRDVTAPNTALGQGYATMVAGRLSAKYDDLNFFNHGVSGNRAADLYGRWQEDTLNFEFDVLSILLGINDVGFSLRLGRGSDKERFRFLYDRMIYEALEKNPDAKLILMAPFVLKMKYAWENFGTDIYDNFHTWSSRVRENGQVTKDLAKKYHAQFVPLFDVFESLTKSAPAERYSVDCIHPTAAGHEIIAEEWVKAWEKIKKGE</sequence>
<dbReference type="InterPro" id="IPR013830">
    <property type="entry name" value="SGNH_hydro"/>
</dbReference>
<dbReference type="InterPro" id="IPR051532">
    <property type="entry name" value="Ester_Hydrolysis_Enzymes"/>
</dbReference>
<dbReference type="Proteomes" id="UP000611762">
    <property type="component" value="Unassembled WGS sequence"/>
</dbReference>
<organism evidence="2 3">
    <name type="scientific">Congzhengia minquanensis</name>
    <dbReference type="NCBI Taxonomy" id="2763657"/>
    <lineage>
        <taxon>Bacteria</taxon>
        <taxon>Bacillati</taxon>
        <taxon>Bacillota</taxon>
        <taxon>Clostridia</taxon>
        <taxon>Eubacteriales</taxon>
        <taxon>Oscillospiraceae</taxon>
        <taxon>Congzhengia</taxon>
    </lineage>
</organism>